<evidence type="ECO:0000313" key="3">
    <source>
        <dbReference type="Proteomes" id="UP000663870"/>
    </source>
</evidence>
<feature type="transmembrane region" description="Helical" evidence="1">
    <location>
        <begin position="72"/>
        <end position="95"/>
    </location>
</feature>
<evidence type="ECO:0000313" key="2">
    <source>
        <dbReference type="EMBL" id="CAF1098341.1"/>
    </source>
</evidence>
<gene>
    <name evidence="2" type="ORF">JXQ802_LOCUS19070</name>
</gene>
<reference evidence="2" key="1">
    <citation type="submission" date="2021-02" db="EMBL/GenBank/DDBJ databases">
        <authorList>
            <person name="Nowell W R."/>
        </authorList>
    </citation>
    <scope>NUCLEOTIDE SEQUENCE</scope>
</reference>
<dbReference type="AlphaFoldDB" id="A0A814NTW8"/>
<keyword evidence="1" id="KW-0812">Transmembrane</keyword>
<keyword evidence="1" id="KW-1133">Transmembrane helix</keyword>
<keyword evidence="3" id="KW-1185">Reference proteome</keyword>
<accession>A0A814NTW8</accession>
<dbReference type="Proteomes" id="UP000663870">
    <property type="component" value="Unassembled WGS sequence"/>
</dbReference>
<proteinExistence type="predicted"/>
<name>A0A814NTW8_9BILA</name>
<sequence>MSIGDTELTKCMKTISIPIQKHISQTVICNWSINNCSLYQYELFSLKNLTSLTTRKYSTTTYQSNQRNSYTFTLKLIGILIAVFVFGMIIIHVCYKFCNSYRSSNNLLSNRRMPMVRSQIATIELSNFKPDLPPSYPDAIANIDNDENKLPSYNELQNVRSELSRQT</sequence>
<organism evidence="2 3">
    <name type="scientific">Rotaria sordida</name>
    <dbReference type="NCBI Taxonomy" id="392033"/>
    <lineage>
        <taxon>Eukaryota</taxon>
        <taxon>Metazoa</taxon>
        <taxon>Spiralia</taxon>
        <taxon>Gnathifera</taxon>
        <taxon>Rotifera</taxon>
        <taxon>Eurotatoria</taxon>
        <taxon>Bdelloidea</taxon>
        <taxon>Philodinida</taxon>
        <taxon>Philodinidae</taxon>
        <taxon>Rotaria</taxon>
    </lineage>
</organism>
<comment type="caution">
    <text evidence="2">The sequence shown here is derived from an EMBL/GenBank/DDBJ whole genome shotgun (WGS) entry which is preliminary data.</text>
</comment>
<evidence type="ECO:0000256" key="1">
    <source>
        <dbReference type="SAM" id="Phobius"/>
    </source>
</evidence>
<keyword evidence="1" id="KW-0472">Membrane</keyword>
<protein>
    <submittedName>
        <fullName evidence="2">Uncharacterized protein</fullName>
    </submittedName>
</protein>
<dbReference type="EMBL" id="CAJNOL010000515">
    <property type="protein sequence ID" value="CAF1098341.1"/>
    <property type="molecule type" value="Genomic_DNA"/>
</dbReference>